<reference evidence="2 3" key="1">
    <citation type="submission" date="2024-10" db="EMBL/GenBank/DDBJ databases">
        <title>The Natural Products Discovery Center: Release of the First 8490 Sequenced Strains for Exploring Actinobacteria Biosynthetic Diversity.</title>
        <authorList>
            <person name="Kalkreuter E."/>
            <person name="Kautsar S.A."/>
            <person name="Yang D."/>
            <person name="Bader C.D."/>
            <person name="Teijaro C.N."/>
            <person name="Fluegel L."/>
            <person name="Davis C.M."/>
            <person name="Simpson J.R."/>
            <person name="Lauterbach L."/>
            <person name="Steele A.D."/>
            <person name="Gui C."/>
            <person name="Meng S."/>
            <person name="Li G."/>
            <person name="Viehrig K."/>
            <person name="Ye F."/>
            <person name="Su P."/>
            <person name="Kiefer A.F."/>
            <person name="Nichols A."/>
            <person name="Cepeda A.J."/>
            <person name="Yan W."/>
            <person name="Fan B."/>
            <person name="Jiang Y."/>
            <person name="Adhikari A."/>
            <person name="Zheng C.-J."/>
            <person name="Schuster L."/>
            <person name="Cowan T.M."/>
            <person name="Smanski M.J."/>
            <person name="Chevrette M.G."/>
            <person name="De Carvalho L.P.S."/>
            <person name="Shen B."/>
        </authorList>
    </citation>
    <scope>NUCLEOTIDE SEQUENCE [LARGE SCALE GENOMIC DNA]</scope>
    <source>
        <strain evidence="2 3">NPDC006488</strain>
    </source>
</reference>
<feature type="compositionally biased region" description="Low complexity" evidence="1">
    <location>
        <begin position="20"/>
        <end position="31"/>
    </location>
</feature>
<gene>
    <name evidence="2" type="ORF">ACFYNQ_47610</name>
</gene>
<proteinExistence type="predicted"/>
<accession>A0ABW6MJ83</accession>
<dbReference type="EMBL" id="JBIAHM010000024">
    <property type="protein sequence ID" value="MFE9606191.1"/>
    <property type="molecule type" value="Genomic_DNA"/>
</dbReference>
<sequence length="46" mass="4749">MTDSDAASDKAEETYRHAVAATTSSTAPPSARKLNPAALLHPAPTQ</sequence>
<dbReference type="Proteomes" id="UP001601303">
    <property type="component" value="Unassembled WGS sequence"/>
</dbReference>
<keyword evidence="3" id="KW-1185">Reference proteome</keyword>
<evidence type="ECO:0000256" key="1">
    <source>
        <dbReference type="SAM" id="MobiDB-lite"/>
    </source>
</evidence>
<feature type="compositionally biased region" description="Basic and acidic residues" evidence="1">
    <location>
        <begin position="7"/>
        <end position="16"/>
    </location>
</feature>
<organism evidence="2 3">
    <name type="scientific">Streptomyces hokutonensis</name>
    <dbReference type="NCBI Taxonomy" id="1306990"/>
    <lineage>
        <taxon>Bacteria</taxon>
        <taxon>Bacillati</taxon>
        <taxon>Actinomycetota</taxon>
        <taxon>Actinomycetes</taxon>
        <taxon>Kitasatosporales</taxon>
        <taxon>Streptomycetaceae</taxon>
        <taxon>Streptomyces</taxon>
    </lineage>
</organism>
<evidence type="ECO:0000313" key="3">
    <source>
        <dbReference type="Proteomes" id="UP001601303"/>
    </source>
</evidence>
<evidence type="ECO:0000313" key="2">
    <source>
        <dbReference type="EMBL" id="MFE9606191.1"/>
    </source>
</evidence>
<comment type="caution">
    <text evidence="2">The sequence shown here is derived from an EMBL/GenBank/DDBJ whole genome shotgun (WGS) entry which is preliminary data.</text>
</comment>
<dbReference type="RefSeq" id="WP_388114886.1">
    <property type="nucleotide sequence ID" value="NZ_JBIAHM010000024.1"/>
</dbReference>
<name>A0ABW6MJ83_9ACTN</name>
<feature type="region of interest" description="Disordered" evidence="1">
    <location>
        <begin position="1"/>
        <end position="46"/>
    </location>
</feature>
<protein>
    <submittedName>
        <fullName evidence="2">Uncharacterized protein</fullName>
    </submittedName>
</protein>